<sequence>MSKLVSNSLTPAYENHKQFQVVWI</sequence>
<organism evidence="1">
    <name type="scientific">Rhizophora mucronata</name>
    <name type="common">Asiatic mangrove</name>
    <dbReference type="NCBI Taxonomy" id="61149"/>
    <lineage>
        <taxon>Eukaryota</taxon>
        <taxon>Viridiplantae</taxon>
        <taxon>Streptophyta</taxon>
        <taxon>Embryophyta</taxon>
        <taxon>Tracheophyta</taxon>
        <taxon>Spermatophyta</taxon>
        <taxon>Magnoliopsida</taxon>
        <taxon>eudicotyledons</taxon>
        <taxon>Gunneridae</taxon>
        <taxon>Pentapetalae</taxon>
        <taxon>rosids</taxon>
        <taxon>fabids</taxon>
        <taxon>Malpighiales</taxon>
        <taxon>Rhizophoraceae</taxon>
        <taxon>Rhizophora</taxon>
    </lineage>
</organism>
<name>A0A2P2NKV5_RHIMU</name>
<reference evidence="1" key="1">
    <citation type="submission" date="2018-02" db="EMBL/GenBank/DDBJ databases">
        <title>Rhizophora mucronata_Transcriptome.</title>
        <authorList>
            <person name="Meera S.P."/>
            <person name="Sreeshan A."/>
            <person name="Augustine A."/>
        </authorList>
    </citation>
    <scope>NUCLEOTIDE SEQUENCE</scope>
    <source>
        <tissue evidence="1">Leaf</tissue>
    </source>
</reference>
<proteinExistence type="predicted"/>
<dbReference type="AlphaFoldDB" id="A0A2P2NKV5"/>
<evidence type="ECO:0000313" key="1">
    <source>
        <dbReference type="EMBL" id="MBX43128.1"/>
    </source>
</evidence>
<dbReference type="EMBL" id="GGEC01062644">
    <property type="protein sequence ID" value="MBX43128.1"/>
    <property type="molecule type" value="Transcribed_RNA"/>
</dbReference>
<protein>
    <submittedName>
        <fullName evidence="1">Uncharacterized protein</fullName>
    </submittedName>
</protein>
<accession>A0A2P2NKV5</accession>